<accession>A0ABU1THP6</accession>
<dbReference type="InterPro" id="IPR036249">
    <property type="entry name" value="Thioredoxin-like_sf"/>
</dbReference>
<name>A0ABU1THP6_9SPHI</name>
<keyword evidence="3" id="KW-1185">Reference proteome</keyword>
<gene>
    <name evidence="2" type="ORF">J2W55_004814</name>
</gene>
<dbReference type="CDD" id="cd03024">
    <property type="entry name" value="DsbA_FrnE"/>
    <property type="match status" value="1"/>
</dbReference>
<protein>
    <submittedName>
        <fullName evidence="2">DsbA family dithiol-disulfide isomerase</fullName>
    </submittedName>
</protein>
<reference evidence="2 3" key="1">
    <citation type="submission" date="2023-07" db="EMBL/GenBank/DDBJ databases">
        <title>Sorghum-associated microbial communities from plants grown in Nebraska, USA.</title>
        <authorList>
            <person name="Schachtman D."/>
        </authorList>
    </citation>
    <scope>NUCLEOTIDE SEQUENCE [LARGE SCALE GENOMIC DNA]</scope>
    <source>
        <strain evidence="2 3">3262</strain>
    </source>
</reference>
<dbReference type="InterPro" id="IPR001853">
    <property type="entry name" value="DSBA-like_thioredoxin_dom"/>
</dbReference>
<proteinExistence type="predicted"/>
<evidence type="ECO:0000313" key="2">
    <source>
        <dbReference type="EMBL" id="MDR6944946.1"/>
    </source>
</evidence>
<dbReference type="Pfam" id="PF01323">
    <property type="entry name" value="DSBA"/>
    <property type="match status" value="1"/>
</dbReference>
<dbReference type="GO" id="GO:0016853">
    <property type="term" value="F:isomerase activity"/>
    <property type="evidence" value="ECO:0007669"/>
    <property type="project" value="UniProtKB-KW"/>
</dbReference>
<dbReference type="Proteomes" id="UP001247620">
    <property type="component" value="Unassembled WGS sequence"/>
</dbReference>
<evidence type="ECO:0000259" key="1">
    <source>
        <dbReference type="Pfam" id="PF01323"/>
    </source>
</evidence>
<comment type="caution">
    <text evidence="2">The sequence shown here is derived from an EMBL/GenBank/DDBJ whole genome shotgun (WGS) entry which is preliminary data.</text>
</comment>
<evidence type="ECO:0000313" key="3">
    <source>
        <dbReference type="Proteomes" id="UP001247620"/>
    </source>
</evidence>
<feature type="domain" description="DSBA-like thioredoxin" evidence="1">
    <location>
        <begin position="3"/>
        <end position="204"/>
    </location>
</feature>
<dbReference type="PANTHER" id="PTHR13887:SF41">
    <property type="entry name" value="THIOREDOXIN SUPERFAMILY PROTEIN"/>
    <property type="match status" value="1"/>
</dbReference>
<dbReference type="PANTHER" id="PTHR13887">
    <property type="entry name" value="GLUTATHIONE S-TRANSFERASE KAPPA"/>
    <property type="match status" value="1"/>
</dbReference>
<organism evidence="2 3">
    <name type="scientific">Mucilaginibacter pocheonensis</name>
    <dbReference type="NCBI Taxonomy" id="398050"/>
    <lineage>
        <taxon>Bacteria</taxon>
        <taxon>Pseudomonadati</taxon>
        <taxon>Bacteroidota</taxon>
        <taxon>Sphingobacteriia</taxon>
        <taxon>Sphingobacteriales</taxon>
        <taxon>Sphingobacteriaceae</taxon>
        <taxon>Mucilaginibacter</taxon>
    </lineage>
</organism>
<keyword evidence="2" id="KW-0413">Isomerase</keyword>
<dbReference type="EMBL" id="JAVDUU010000005">
    <property type="protein sequence ID" value="MDR6944946.1"/>
    <property type="molecule type" value="Genomic_DNA"/>
</dbReference>
<dbReference type="Gene3D" id="3.40.30.10">
    <property type="entry name" value="Glutaredoxin"/>
    <property type="match status" value="1"/>
</dbReference>
<sequence length="235" mass="26172">MKIEIWSDVMCPFCYIGKRRFEQALQQSGHQNQVEVEWKSFQLNPHIKTDPSVNINQYLADAKGWTLDYAGQMNSHVTQMAAEVGLTYNFDKAVVANSFKAHRFSHLAKSHGLGDKAEEALFNAYFTAGLNIDDTHTLIQLGTEIGLNPDEVKETLDSDKYSDDVKHDIAEAQQLGIRGVPFFVMNNKYGVSGAQAVPVFLETIEKSFAEWQLENGKSELSVIDGESCSPDGDCS</sequence>
<dbReference type="RefSeq" id="WP_310102060.1">
    <property type="nucleotide sequence ID" value="NZ_JAVDUU010000005.1"/>
</dbReference>
<dbReference type="SUPFAM" id="SSF52833">
    <property type="entry name" value="Thioredoxin-like"/>
    <property type="match status" value="1"/>
</dbReference>